<keyword evidence="10 15" id="KW-0220">Diaminopimelate biosynthesis</keyword>
<dbReference type="GO" id="GO:0009014">
    <property type="term" value="F:succinyl-diaminopimelate desuccinylase activity"/>
    <property type="evidence" value="ECO:0007669"/>
    <property type="project" value="UniProtKB-UniRule"/>
</dbReference>
<feature type="binding site" evidence="15">
    <location>
        <position position="184"/>
    </location>
    <ligand>
        <name>Zn(2+)</name>
        <dbReference type="ChEBI" id="CHEBI:29105"/>
        <label>1</label>
    </ligand>
</feature>
<keyword evidence="6 15" id="KW-0028">Amino-acid biosynthesis</keyword>
<evidence type="ECO:0000256" key="4">
    <source>
        <dbReference type="ARBA" id="ARBA00011921"/>
    </source>
</evidence>
<keyword evidence="7 15" id="KW-0479">Metal-binding</keyword>
<dbReference type="NCBIfam" id="NF009557">
    <property type="entry name" value="PRK13009.1"/>
    <property type="match status" value="1"/>
</dbReference>
<feature type="binding site" evidence="15">
    <location>
        <position position="88"/>
    </location>
    <ligand>
        <name>Zn(2+)</name>
        <dbReference type="ChEBI" id="CHEBI:29105"/>
        <label>1</label>
    </ligand>
</feature>
<proteinExistence type="inferred from homology"/>
<dbReference type="GO" id="GO:0006526">
    <property type="term" value="P:L-arginine biosynthetic process"/>
    <property type="evidence" value="ECO:0007669"/>
    <property type="project" value="TreeGrafter"/>
</dbReference>
<comment type="catalytic activity">
    <reaction evidence="14 15">
        <text>N-succinyl-(2S,6S)-2,6-diaminopimelate + H2O = (2S,6S)-2,6-diaminopimelate + succinate</text>
        <dbReference type="Rhea" id="RHEA:22608"/>
        <dbReference type="ChEBI" id="CHEBI:15377"/>
        <dbReference type="ChEBI" id="CHEBI:30031"/>
        <dbReference type="ChEBI" id="CHEBI:57609"/>
        <dbReference type="ChEBI" id="CHEBI:58087"/>
        <dbReference type="EC" id="3.5.1.18"/>
    </reaction>
</comment>
<dbReference type="PROSITE" id="PS00758">
    <property type="entry name" value="ARGE_DAPE_CPG2_1"/>
    <property type="match status" value="1"/>
</dbReference>
<feature type="binding site" evidence="15">
    <location>
        <position position="370"/>
    </location>
    <ligand>
        <name>Zn(2+)</name>
        <dbReference type="ChEBI" id="CHEBI:29105"/>
        <label>2</label>
    </ligand>
</feature>
<dbReference type="FunFam" id="3.40.630.10:FF:000005">
    <property type="entry name" value="Succinyl-diaminopimelate desuccinylase"/>
    <property type="match status" value="1"/>
</dbReference>
<keyword evidence="9 15" id="KW-0862">Zinc</keyword>
<evidence type="ECO:0000256" key="13">
    <source>
        <dbReference type="ARBA" id="ARBA00031891"/>
    </source>
</evidence>
<dbReference type="GO" id="GO:0008777">
    <property type="term" value="F:acetylornithine deacetylase activity"/>
    <property type="evidence" value="ECO:0007669"/>
    <property type="project" value="TreeGrafter"/>
</dbReference>
<feature type="binding site" evidence="15">
    <location>
        <position position="121"/>
    </location>
    <ligand>
        <name>Zn(2+)</name>
        <dbReference type="ChEBI" id="CHEBI:29105"/>
        <label>1</label>
    </ligand>
</feature>
<dbReference type="CDD" id="cd03891">
    <property type="entry name" value="M20_DapE_proteobac"/>
    <property type="match status" value="1"/>
</dbReference>
<accession>A0A395JJK0</accession>
<evidence type="ECO:0000256" key="12">
    <source>
        <dbReference type="ARBA" id="ARBA00023285"/>
    </source>
</evidence>
<dbReference type="PANTHER" id="PTHR43808:SF31">
    <property type="entry name" value="N-ACETYL-L-CITRULLINE DEACETYLASE"/>
    <property type="match status" value="1"/>
</dbReference>
<dbReference type="InterPro" id="IPR011650">
    <property type="entry name" value="Peptidase_M20_dimer"/>
</dbReference>
<dbReference type="EMBL" id="QNRT01000002">
    <property type="protein sequence ID" value="RBP50956.1"/>
    <property type="molecule type" value="Genomic_DNA"/>
</dbReference>
<evidence type="ECO:0000256" key="14">
    <source>
        <dbReference type="ARBA" id="ARBA00051301"/>
    </source>
</evidence>
<evidence type="ECO:0000256" key="10">
    <source>
        <dbReference type="ARBA" id="ARBA00022915"/>
    </source>
</evidence>
<evidence type="ECO:0000256" key="6">
    <source>
        <dbReference type="ARBA" id="ARBA00022605"/>
    </source>
</evidence>
<evidence type="ECO:0000259" key="16">
    <source>
        <dbReference type="Pfam" id="PF07687"/>
    </source>
</evidence>
<evidence type="ECO:0000256" key="5">
    <source>
        <dbReference type="ARBA" id="ARBA00022391"/>
    </source>
</evidence>
<dbReference type="Pfam" id="PF01546">
    <property type="entry name" value="Peptidase_M20"/>
    <property type="match status" value="1"/>
</dbReference>
<comment type="pathway">
    <text evidence="1 15">Amino-acid biosynthesis; L-lysine biosynthesis via DAP pathway; LL-2,6-diaminopimelate from (S)-tetrahydrodipicolinate (succinylase route): step 3/3.</text>
</comment>
<dbReference type="PANTHER" id="PTHR43808">
    <property type="entry name" value="ACETYLORNITHINE DEACETYLASE"/>
    <property type="match status" value="1"/>
</dbReference>
<dbReference type="InParanoid" id="A0A395JJK0"/>
<feature type="domain" description="Peptidase M20 dimerisation" evidence="16">
    <location>
        <begin position="197"/>
        <end position="304"/>
    </location>
</feature>
<name>A0A395JJK0_9GAMM</name>
<dbReference type="FunCoup" id="A0A395JJK0">
    <property type="interactions" value="443"/>
</dbReference>
<evidence type="ECO:0000256" key="15">
    <source>
        <dbReference type="HAMAP-Rule" id="MF_01690"/>
    </source>
</evidence>
<comment type="similarity">
    <text evidence="2 15">Belongs to the peptidase M20A family. DapE subfamily.</text>
</comment>
<dbReference type="InterPro" id="IPR050072">
    <property type="entry name" value="Peptidase_M20A"/>
</dbReference>
<keyword evidence="8 15" id="KW-0378">Hydrolase</keyword>
<dbReference type="HAMAP" id="MF_01690">
    <property type="entry name" value="DapE"/>
    <property type="match status" value="1"/>
</dbReference>
<dbReference type="GO" id="GO:0050897">
    <property type="term" value="F:cobalt ion binding"/>
    <property type="evidence" value="ECO:0007669"/>
    <property type="project" value="UniProtKB-UniRule"/>
</dbReference>
<dbReference type="EC" id="3.5.1.18" evidence="4 15"/>
<organism evidence="17 18">
    <name type="scientific">Arenicella xantha</name>
    <dbReference type="NCBI Taxonomy" id="644221"/>
    <lineage>
        <taxon>Bacteria</taxon>
        <taxon>Pseudomonadati</taxon>
        <taxon>Pseudomonadota</taxon>
        <taxon>Gammaproteobacteria</taxon>
        <taxon>Arenicellales</taxon>
        <taxon>Arenicellaceae</taxon>
        <taxon>Arenicella</taxon>
    </lineage>
</organism>
<evidence type="ECO:0000256" key="8">
    <source>
        <dbReference type="ARBA" id="ARBA00022801"/>
    </source>
</evidence>
<evidence type="ECO:0000313" key="18">
    <source>
        <dbReference type="Proteomes" id="UP000253083"/>
    </source>
</evidence>
<comment type="cofactor">
    <cofactor evidence="15">
        <name>Zn(2+)</name>
        <dbReference type="ChEBI" id="CHEBI:29105"/>
    </cofactor>
    <cofactor evidence="15">
        <name>Co(2+)</name>
        <dbReference type="ChEBI" id="CHEBI:48828"/>
    </cofactor>
    <text evidence="15">Binds 2 Zn(2+) or Co(2+) ions per subunit.</text>
</comment>
<dbReference type="InterPro" id="IPR036264">
    <property type="entry name" value="Bact_exopeptidase_dim_dom"/>
</dbReference>
<dbReference type="AlphaFoldDB" id="A0A395JJK0"/>
<dbReference type="InterPro" id="IPR005941">
    <property type="entry name" value="DapE_proteobac"/>
</dbReference>
<feature type="active site" description="Proton acceptor" evidence="15">
    <location>
        <position position="155"/>
    </location>
</feature>
<dbReference type="NCBIfam" id="TIGR01246">
    <property type="entry name" value="dapE_proteo"/>
    <property type="match status" value="1"/>
</dbReference>
<dbReference type="InterPro" id="IPR002933">
    <property type="entry name" value="Peptidase_M20"/>
</dbReference>
<dbReference type="UniPathway" id="UPA00034">
    <property type="reaction ID" value="UER00021"/>
</dbReference>
<dbReference type="SUPFAM" id="SSF53187">
    <property type="entry name" value="Zn-dependent exopeptidases"/>
    <property type="match status" value="1"/>
</dbReference>
<dbReference type="SUPFAM" id="SSF55031">
    <property type="entry name" value="Bacterial exopeptidase dimerisation domain"/>
    <property type="match status" value="1"/>
</dbReference>
<keyword evidence="12 15" id="KW-0170">Cobalt</keyword>
<comment type="subunit">
    <text evidence="3 15">Homodimer.</text>
</comment>
<dbReference type="InterPro" id="IPR001261">
    <property type="entry name" value="ArgE/DapE_CS"/>
</dbReference>
<dbReference type="GO" id="GO:0009089">
    <property type="term" value="P:lysine biosynthetic process via diaminopimelate"/>
    <property type="evidence" value="ECO:0007669"/>
    <property type="project" value="UniProtKB-UniRule"/>
</dbReference>
<gene>
    <name evidence="15" type="primary">dapE</name>
    <name evidence="17" type="ORF">DFR28_102373</name>
</gene>
<evidence type="ECO:0000313" key="17">
    <source>
        <dbReference type="EMBL" id="RBP50956.1"/>
    </source>
</evidence>
<feature type="binding site" evidence="15">
    <location>
        <position position="156"/>
    </location>
    <ligand>
        <name>Zn(2+)</name>
        <dbReference type="ChEBI" id="CHEBI:29105"/>
        <label>2</label>
    </ligand>
</feature>
<comment type="function">
    <text evidence="15">Catalyzes the hydrolysis of N-succinyl-L,L-diaminopimelic acid (SDAP), forming succinate and LL-2,6-diaminopimelate (DAP), an intermediate involved in the bacterial biosynthesis of lysine and meso-diaminopimelic acid, an essential component of bacterial cell walls.</text>
</comment>
<comment type="caution">
    <text evidence="17">The sequence shown here is derived from an EMBL/GenBank/DDBJ whole genome shotgun (WGS) entry which is preliminary data.</text>
</comment>
<evidence type="ECO:0000256" key="11">
    <source>
        <dbReference type="ARBA" id="ARBA00023154"/>
    </source>
</evidence>
<dbReference type="GO" id="GO:0008270">
    <property type="term" value="F:zinc ion binding"/>
    <property type="evidence" value="ECO:0007669"/>
    <property type="project" value="UniProtKB-UniRule"/>
</dbReference>
<feature type="binding site" evidence="15">
    <location>
        <position position="121"/>
    </location>
    <ligand>
        <name>Zn(2+)</name>
        <dbReference type="ChEBI" id="CHEBI:29105"/>
        <label>2</label>
    </ligand>
</feature>
<evidence type="ECO:0000256" key="9">
    <source>
        <dbReference type="ARBA" id="ARBA00022833"/>
    </source>
</evidence>
<keyword evidence="18" id="KW-1185">Reference proteome</keyword>
<evidence type="ECO:0000256" key="1">
    <source>
        <dbReference type="ARBA" id="ARBA00005130"/>
    </source>
</evidence>
<feature type="active site" evidence="15">
    <location>
        <position position="90"/>
    </location>
</feature>
<evidence type="ECO:0000256" key="7">
    <source>
        <dbReference type="ARBA" id="ARBA00022723"/>
    </source>
</evidence>
<dbReference type="Gene3D" id="3.40.630.10">
    <property type="entry name" value="Zn peptidases"/>
    <property type="match status" value="2"/>
</dbReference>
<reference evidence="17 18" key="1">
    <citation type="submission" date="2018-06" db="EMBL/GenBank/DDBJ databases">
        <title>Genomic Encyclopedia of Type Strains, Phase IV (KMG-IV): sequencing the most valuable type-strain genomes for metagenomic binning, comparative biology and taxonomic classification.</title>
        <authorList>
            <person name="Goeker M."/>
        </authorList>
    </citation>
    <scope>NUCLEOTIDE SEQUENCE [LARGE SCALE GENOMIC DNA]</scope>
    <source>
        <strain evidence="17 18">DSM 24032</strain>
    </source>
</reference>
<dbReference type="FunFam" id="3.30.70.360:FF:000011">
    <property type="entry name" value="Succinyl-diaminopimelate desuccinylase"/>
    <property type="match status" value="1"/>
</dbReference>
<dbReference type="GO" id="GO:0019877">
    <property type="term" value="P:diaminopimelate biosynthetic process"/>
    <property type="evidence" value="ECO:0007669"/>
    <property type="project" value="UniProtKB-UniRule"/>
</dbReference>
<sequence length="397" mass="43280">MNYCGSINTPYIMKTTDTDRPTLALTKQLIAAQSVTPNDAGCQMLMTERLSELGFHIEAMNFSDKHGTVQNFWARRGNAKPCLAFAGHTDVVPTGDLKQWESDPFTPTERDGMLYGRGTADMKTSLAAFVTSIERFVSEHPDHKGSIALLITSDEEGPSTCGTVKVIQELEARSEKIDYCLVGEPSSTNQLGDVIKNGRRGSLGCVLTILGTQGHVAYPHLADNPIHRCGAVIEALTNIEWDQGNEYFPPTSFQISNINGGTGATNVIPATTTLTFNLRYSTEIDEAGIKQKVRDVLDQLDMQYEEDWTLFGLPFLTEKGALVNACRQAISDECNIESELSTSGGTSDGRFIAPTGAQVVELGPVNATIHKVNECVDINAPDQLSRIYEGVLRNLLL</sequence>
<protein>
    <recommendedName>
        <fullName evidence="5 15">Succinyl-diaminopimelate desuccinylase</fullName>
        <shortName evidence="15">SDAP desuccinylase</shortName>
        <ecNumber evidence="4 15">3.5.1.18</ecNumber>
    </recommendedName>
    <alternativeName>
        <fullName evidence="13 15">N-succinyl-LL-2,6-diaminoheptanedioate amidohydrolase</fullName>
    </alternativeName>
</protein>
<keyword evidence="11 15" id="KW-0457">Lysine biosynthesis</keyword>
<evidence type="ECO:0000256" key="3">
    <source>
        <dbReference type="ARBA" id="ARBA00011738"/>
    </source>
</evidence>
<dbReference type="Proteomes" id="UP000253083">
    <property type="component" value="Unassembled WGS sequence"/>
</dbReference>
<dbReference type="Pfam" id="PF07687">
    <property type="entry name" value="M20_dimer"/>
    <property type="match status" value="1"/>
</dbReference>
<evidence type="ECO:0000256" key="2">
    <source>
        <dbReference type="ARBA" id="ARBA00006746"/>
    </source>
</evidence>